<evidence type="ECO:0000313" key="3">
    <source>
        <dbReference type="Proteomes" id="UP000009077"/>
    </source>
</evidence>
<keyword evidence="1" id="KW-0472">Membrane</keyword>
<keyword evidence="3" id="KW-1185">Reference proteome</keyword>
<keyword evidence="1" id="KW-1133">Transmembrane helix</keyword>
<dbReference type="Proteomes" id="UP000009077">
    <property type="component" value="Chromosome"/>
</dbReference>
<dbReference type="EMBL" id="FM252032">
    <property type="protein sequence ID" value="CAZ56494.1"/>
    <property type="molecule type" value="Genomic_DNA"/>
</dbReference>
<protein>
    <submittedName>
        <fullName evidence="2">Membrane protein</fullName>
    </submittedName>
</protein>
<gene>
    <name evidence="2" type="ordered locus">SSUBM407_1638</name>
</gene>
<reference evidence="2 3" key="1">
    <citation type="journal article" date="2009" name="PLoS ONE">
        <title>Rapid evolution of virulence and drug resistance in the emerging zoonotic pathogen Streptococcus suis.</title>
        <authorList>
            <person name="Holden M.T.G."/>
            <person name="Hauser H."/>
            <person name="Sanders M."/>
            <person name="Ngo T.H."/>
            <person name="Cherevach I."/>
            <person name="Cronin A."/>
            <person name="Goodhead I."/>
            <person name="Mungall K."/>
            <person name="Quail M.A."/>
            <person name="Price C."/>
            <person name="Rabbinowitsch E."/>
            <person name="Sharp S."/>
            <person name="Croucher N.J."/>
            <person name="Chieu T.B."/>
            <person name="Mai N.T.H."/>
            <person name="Diep T.S."/>
            <person name="Chinh N.T."/>
            <person name="Kehoe M."/>
            <person name="Leigh J.A."/>
            <person name="Ward P.N."/>
            <person name="Dowson C.G."/>
            <person name="Whatmore A.M."/>
            <person name="Chanter N."/>
            <person name="Iversen P."/>
            <person name="Gottschalk M."/>
            <person name="Slater J.D."/>
            <person name="Smith H.E."/>
            <person name="Spratt B.G."/>
            <person name="Xu J."/>
            <person name="Ye C."/>
            <person name="Bentley S."/>
            <person name="Barrell B.G."/>
            <person name="Schultsz C."/>
            <person name="Maskell D.J."/>
            <person name="Parkhill J."/>
        </authorList>
    </citation>
    <scope>NUCLEOTIDE SEQUENCE [LARGE SCALE GENOMIC DNA]</scope>
    <source>
        <strain evidence="2 3">BM407</strain>
    </source>
</reference>
<evidence type="ECO:0000313" key="2">
    <source>
        <dbReference type="EMBL" id="CAZ56494.1"/>
    </source>
</evidence>
<dbReference type="KEGG" id="ssb:SSUBM407_1638"/>
<name>A0A0H3N5X2_STRS4</name>
<proteinExistence type="predicted"/>
<organism evidence="2 3">
    <name type="scientific">Streptococcus suis (strain BM407)</name>
    <dbReference type="NCBI Taxonomy" id="568814"/>
    <lineage>
        <taxon>Bacteria</taxon>
        <taxon>Bacillati</taxon>
        <taxon>Bacillota</taxon>
        <taxon>Bacilli</taxon>
        <taxon>Lactobacillales</taxon>
        <taxon>Streptococcaceae</taxon>
        <taxon>Streptococcus</taxon>
    </lineage>
</organism>
<sequence>MVIKNNEAFKKRKKSGSLRVLVVHFLSFVLQYLHLLFF</sequence>
<accession>A0A0H3N5X2</accession>
<feature type="transmembrane region" description="Helical" evidence="1">
    <location>
        <begin position="20"/>
        <end position="37"/>
    </location>
</feature>
<dbReference type="HOGENOM" id="CLU_3333745_0_0_9"/>
<evidence type="ECO:0000256" key="1">
    <source>
        <dbReference type="SAM" id="Phobius"/>
    </source>
</evidence>
<keyword evidence="1" id="KW-0812">Transmembrane</keyword>
<dbReference type="AlphaFoldDB" id="A0A0H3N5X2"/>